<dbReference type="STRING" id="288992.SAMN04488522_101275"/>
<evidence type="ECO:0000256" key="1">
    <source>
        <dbReference type="ARBA" id="ARBA00004141"/>
    </source>
</evidence>
<evidence type="ECO:0000313" key="8">
    <source>
        <dbReference type="Proteomes" id="UP000184287"/>
    </source>
</evidence>
<dbReference type="OrthoDB" id="673785at2"/>
<evidence type="ECO:0000256" key="3">
    <source>
        <dbReference type="ARBA" id="ARBA00022989"/>
    </source>
</evidence>
<keyword evidence="8" id="KW-1185">Reference proteome</keyword>
<organism evidence="7 8">
    <name type="scientific">Pedobacter caeni</name>
    <dbReference type="NCBI Taxonomy" id="288992"/>
    <lineage>
        <taxon>Bacteria</taxon>
        <taxon>Pseudomonadati</taxon>
        <taxon>Bacteroidota</taxon>
        <taxon>Sphingobacteriia</taxon>
        <taxon>Sphingobacteriales</taxon>
        <taxon>Sphingobacteriaceae</taxon>
        <taxon>Pedobacter</taxon>
    </lineage>
</organism>
<feature type="transmembrane region" description="Helical" evidence="5">
    <location>
        <begin position="119"/>
        <end position="137"/>
    </location>
</feature>
<dbReference type="Proteomes" id="UP000184287">
    <property type="component" value="Unassembled WGS sequence"/>
</dbReference>
<evidence type="ECO:0000259" key="6">
    <source>
        <dbReference type="Pfam" id="PF07291"/>
    </source>
</evidence>
<gene>
    <name evidence="7" type="ORF">SAMN04488522_101275</name>
</gene>
<dbReference type="EMBL" id="FQUQ01000001">
    <property type="protein sequence ID" value="SHE46535.1"/>
    <property type="molecule type" value="Genomic_DNA"/>
</dbReference>
<evidence type="ECO:0000313" key="7">
    <source>
        <dbReference type="EMBL" id="SHE46535.1"/>
    </source>
</evidence>
<name>A0A1M4TQ70_9SPHI</name>
<evidence type="ECO:0000256" key="5">
    <source>
        <dbReference type="SAM" id="Phobius"/>
    </source>
</evidence>
<feature type="transmembrane region" description="Helical" evidence="5">
    <location>
        <begin position="49"/>
        <end position="70"/>
    </location>
</feature>
<dbReference type="InterPro" id="IPR009908">
    <property type="entry name" value="Methylamine_util_MauE"/>
</dbReference>
<dbReference type="RefSeq" id="WP_073226432.1">
    <property type="nucleotide sequence ID" value="NZ_FQUQ01000001.1"/>
</dbReference>
<evidence type="ECO:0000256" key="2">
    <source>
        <dbReference type="ARBA" id="ARBA00022692"/>
    </source>
</evidence>
<feature type="transmembrane region" description="Helical" evidence="5">
    <location>
        <begin position="7"/>
        <end position="29"/>
    </location>
</feature>
<protein>
    <recommendedName>
        <fullName evidence="6">Methylamine utilisation protein MauE domain-containing protein</fullName>
    </recommendedName>
</protein>
<dbReference type="GO" id="GO:0030416">
    <property type="term" value="P:methylamine metabolic process"/>
    <property type="evidence" value="ECO:0007669"/>
    <property type="project" value="InterPro"/>
</dbReference>
<keyword evidence="3 5" id="KW-1133">Transmembrane helix</keyword>
<evidence type="ECO:0000256" key="4">
    <source>
        <dbReference type="ARBA" id="ARBA00023136"/>
    </source>
</evidence>
<accession>A0A1M4TQ70</accession>
<proteinExistence type="predicted"/>
<feature type="transmembrane region" description="Helical" evidence="5">
    <location>
        <begin position="77"/>
        <end position="99"/>
    </location>
</feature>
<keyword evidence="4 5" id="KW-0472">Membrane</keyword>
<dbReference type="GO" id="GO:0016020">
    <property type="term" value="C:membrane"/>
    <property type="evidence" value="ECO:0007669"/>
    <property type="project" value="UniProtKB-SubCell"/>
</dbReference>
<keyword evidence="2 5" id="KW-0812">Transmembrane</keyword>
<reference evidence="8" key="1">
    <citation type="submission" date="2016-11" db="EMBL/GenBank/DDBJ databases">
        <authorList>
            <person name="Varghese N."/>
            <person name="Submissions S."/>
        </authorList>
    </citation>
    <scope>NUCLEOTIDE SEQUENCE [LARGE SCALE GENOMIC DNA]</scope>
    <source>
        <strain evidence="8">DSM 16990</strain>
    </source>
</reference>
<dbReference type="AlphaFoldDB" id="A0A1M4TQ70"/>
<dbReference type="Pfam" id="PF07291">
    <property type="entry name" value="MauE"/>
    <property type="match status" value="1"/>
</dbReference>
<comment type="subcellular location">
    <subcellularLocation>
        <location evidence="1">Membrane</location>
        <topology evidence="1">Multi-pass membrane protein</topology>
    </subcellularLocation>
</comment>
<feature type="domain" description="Methylamine utilisation protein MauE" evidence="6">
    <location>
        <begin position="10"/>
        <end position="134"/>
    </location>
</feature>
<sequence length="146" mass="16157">MEMKQSVYQILLSVVFILFWLYSAGFKLYDFGAFKQEMHRQVFPAELSNLLSFTVPASEIIIAALLVNAVTRGIGMILSFLLMLAFTTYTGLALLGVYSTTPCNCIGLLGEKASWGDNFMLNLVITLIATAGLILTFKDWKGGKRV</sequence>